<dbReference type="EMBL" id="VJWA01000001">
    <property type="protein sequence ID" value="TRW17135.1"/>
    <property type="molecule type" value="Genomic_DNA"/>
</dbReference>
<evidence type="ECO:0000313" key="3">
    <source>
        <dbReference type="Proteomes" id="UP000317894"/>
    </source>
</evidence>
<proteinExistence type="predicted"/>
<reference evidence="2 3" key="1">
    <citation type="submission" date="2019-07" db="EMBL/GenBank/DDBJ databases">
        <title>Novel species isolated from glacier.</title>
        <authorList>
            <person name="Liu Q."/>
            <person name="Xin Y.-H."/>
        </authorList>
    </citation>
    <scope>NUCLEOTIDE SEQUENCE [LARGE SCALE GENOMIC DNA]</scope>
    <source>
        <strain evidence="2 3">LB1R16</strain>
    </source>
</reference>
<organism evidence="2 3">
    <name type="scientific">Glacieibacterium frigidum</name>
    <dbReference type="NCBI Taxonomy" id="2593303"/>
    <lineage>
        <taxon>Bacteria</taxon>
        <taxon>Pseudomonadati</taxon>
        <taxon>Pseudomonadota</taxon>
        <taxon>Alphaproteobacteria</taxon>
        <taxon>Sphingomonadales</taxon>
        <taxon>Sphingosinicellaceae</taxon>
        <taxon>Glacieibacterium</taxon>
    </lineage>
</organism>
<feature type="transmembrane region" description="Helical" evidence="1">
    <location>
        <begin position="84"/>
        <end position="104"/>
    </location>
</feature>
<sequence length="142" mass="14969">MTDGSRWLVAGGVLSAVASLLHIGCIIGGPDWYRFFGAGEGMARAAERGELRPALITLFIAGVLAAWAAYAFSGAGLLPRLPLLRAALVAITAVYLLRGLVIVPMAALRPELLSPFALWSSAIVLVYGIVHAVGVWASWNKL</sequence>
<keyword evidence="3" id="KW-1185">Reference proteome</keyword>
<evidence type="ECO:0000256" key="1">
    <source>
        <dbReference type="SAM" id="Phobius"/>
    </source>
</evidence>
<dbReference type="Proteomes" id="UP000317894">
    <property type="component" value="Unassembled WGS sequence"/>
</dbReference>
<dbReference type="OrthoDB" id="5457135at2"/>
<accession>A0A552UFZ0</accession>
<gene>
    <name evidence="2" type="ORF">FMM06_02740</name>
</gene>
<feature type="transmembrane region" description="Helical" evidence="1">
    <location>
        <begin position="6"/>
        <end position="33"/>
    </location>
</feature>
<feature type="transmembrane region" description="Helical" evidence="1">
    <location>
        <begin position="116"/>
        <end position="139"/>
    </location>
</feature>
<evidence type="ECO:0000313" key="2">
    <source>
        <dbReference type="EMBL" id="TRW17135.1"/>
    </source>
</evidence>
<dbReference type="RefSeq" id="WP_143554680.1">
    <property type="nucleotide sequence ID" value="NZ_VJWA01000001.1"/>
</dbReference>
<protein>
    <submittedName>
        <fullName evidence="2">Uncharacterized protein</fullName>
    </submittedName>
</protein>
<keyword evidence="1" id="KW-0812">Transmembrane</keyword>
<comment type="caution">
    <text evidence="2">The sequence shown here is derived from an EMBL/GenBank/DDBJ whole genome shotgun (WGS) entry which is preliminary data.</text>
</comment>
<keyword evidence="1" id="KW-0472">Membrane</keyword>
<feature type="transmembrane region" description="Helical" evidence="1">
    <location>
        <begin position="54"/>
        <end position="72"/>
    </location>
</feature>
<keyword evidence="1" id="KW-1133">Transmembrane helix</keyword>
<name>A0A552UFZ0_9SPHN</name>
<dbReference type="AlphaFoldDB" id="A0A552UFZ0"/>